<accession>A0A2G9HC28</accession>
<evidence type="ECO:0000259" key="2">
    <source>
        <dbReference type="Pfam" id="PF20167"/>
    </source>
</evidence>
<gene>
    <name evidence="3" type="ORF">CDL12_12264</name>
</gene>
<proteinExistence type="predicted"/>
<comment type="caution">
    <text evidence="3">The sequence shown here is derived from an EMBL/GenBank/DDBJ whole genome shotgun (WGS) entry which is preliminary data.</text>
</comment>
<dbReference type="Proteomes" id="UP000231279">
    <property type="component" value="Unassembled WGS sequence"/>
</dbReference>
<feature type="domain" description="Putative plant transposon protein" evidence="2">
    <location>
        <begin position="16"/>
        <end position="158"/>
    </location>
</feature>
<protein>
    <recommendedName>
        <fullName evidence="2">Putative plant transposon protein domain-containing protein</fullName>
    </recommendedName>
</protein>
<keyword evidence="4" id="KW-1185">Reference proteome</keyword>
<dbReference type="AlphaFoldDB" id="A0A2G9HC28"/>
<keyword evidence="1" id="KW-0175">Coiled coil</keyword>
<dbReference type="Pfam" id="PF20167">
    <property type="entry name" value="Transposase_32"/>
    <property type="match status" value="1"/>
</dbReference>
<evidence type="ECO:0000313" key="4">
    <source>
        <dbReference type="Proteomes" id="UP000231279"/>
    </source>
</evidence>
<dbReference type="EMBL" id="NKXS01002150">
    <property type="protein sequence ID" value="PIN15095.1"/>
    <property type="molecule type" value="Genomic_DNA"/>
</dbReference>
<dbReference type="InterPro" id="IPR046796">
    <property type="entry name" value="Transposase_32_dom"/>
</dbReference>
<evidence type="ECO:0000256" key="1">
    <source>
        <dbReference type="SAM" id="Coils"/>
    </source>
</evidence>
<feature type="coiled-coil region" evidence="1">
    <location>
        <begin position="151"/>
        <end position="178"/>
    </location>
</feature>
<sequence length="196" mass="22353">MLVREKGIKGVDEIAERRHWDEFINDPGVANKTLVREFYANLKFIDQQHHVVTVRGKSVNFSAKTINSFFCIPSINTHGKLQGFMEDHIPLDIICELLPTTHTSDITKDCVVMIYTILTDVVFDIGRFLHRSIWKNAMGGLSVGLYHLFLITALCARAVGLEERVDRLADEVHQLQLQQEQTFCINSSGKHYGLIR</sequence>
<name>A0A2G9HC28_9LAMI</name>
<evidence type="ECO:0000313" key="3">
    <source>
        <dbReference type="EMBL" id="PIN15095.1"/>
    </source>
</evidence>
<organism evidence="3 4">
    <name type="scientific">Handroanthus impetiginosus</name>
    <dbReference type="NCBI Taxonomy" id="429701"/>
    <lineage>
        <taxon>Eukaryota</taxon>
        <taxon>Viridiplantae</taxon>
        <taxon>Streptophyta</taxon>
        <taxon>Embryophyta</taxon>
        <taxon>Tracheophyta</taxon>
        <taxon>Spermatophyta</taxon>
        <taxon>Magnoliopsida</taxon>
        <taxon>eudicotyledons</taxon>
        <taxon>Gunneridae</taxon>
        <taxon>Pentapetalae</taxon>
        <taxon>asterids</taxon>
        <taxon>lamiids</taxon>
        <taxon>Lamiales</taxon>
        <taxon>Bignoniaceae</taxon>
        <taxon>Crescentiina</taxon>
        <taxon>Tabebuia alliance</taxon>
        <taxon>Handroanthus</taxon>
    </lineage>
</organism>
<reference evidence="4" key="1">
    <citation type="journal article" date="2018" name="Gigascience">
        <title>Genome assembly of the Pink Ipe (Handroanthus impetiginosus, Bignoniaceae), a highly valued, ecologically keystone Neotropical timber forest tree.</title>
        <authorList>
            <person name="Silva-Junior O.B."/>
            <person name="Grattapaglia D."/>
            <person name="Novaes E."/>
            <person name="Collevatti R.G."/>
        </authorList>
    </citation>
    <scope>NUCLEOTIDE SEQUENCE [LARGE SCALE GENOMIC DNA]</scope>
    <source>
        <strain evidence="4">cv. UFG-1</strain>
    </source>
</reference>